<dbReference type="GO" id="GO:0005634">
    <property type="term" value="C:nucleus"/>
    <property type="evidence" value="ECO:0007669"/>
    <property type="project" value="TreeGrafter"/>
</dbReference>
<reference evidence="8" key="1">
    <citation type="submission" date="2023-07" db="EMBL/GenBank/DDBJ databases">
        <title>Chromosome-level genome assembly of Artemia franciscana.</title>
        <authorList>
            <person name="Jo E."/>
        </authorList>
    </citation>
    <scope>NUCLEOTIDE SEQUENCE</scope>
    <source>
        <tissue evidence="8">Whole body</tissue>
    </source>
</reference>
<dbReference type="PROSITE" id="PS50011">
    <property type="entry name" value="PROTEIN_KINASE_DOM"/>
    <property type="match status" value="1"/>
</dbReference>
<evidence type="ECO:0000259" key="7">
    <source>
        <dbReference type="PROSITE" id="PS50011"/>
    </source>
</evidence>
<dbReference type="AlphaFoldDB" id="A0AA88L3N9"/>
<dbReference type="Proteomes" id="UP001187531">
    <property type="component" value="Unassembled WGS sequence"/>
</dbReference>
<keyword evidence="3" id="KW-0808">Transferase</keyword>
<dbReference type="InterPro" id="IPR001245">
    <property type="entry name" value="Ser-Thr/Tyr_kinase_cat_dom"/>
</dbReference>
<dbReference type="GO" id="GO:0005524">
    <property type="term" value="F:ATP binding"/>
    <property type="evidence" value="ECO:0007669"/>
    <property type="project" value="UniProtKB-KW"/>
</dbReference>
<dbReference type="InterPro" id="IPR050940">
    <property type="entry name" value="Actin_reg-Ser/Thr_kinase"/>
</dbReference>
<keyword evidence="5" id="KW-0418">Kinase</keyword>
<proteinExistence type="inferred from homology"/>
<gene>
    <name evidence="8" type="ORF">QYM36_014649</name>
</gene>
<dbReference type="SUPFAM" id="SSF56112">
    <property type="entry name" value="Protein kinase-like (PK-like)"/>
    <property type="match status" value="1"/>
</dbReference>
<dbReference type="GO" id="GO:0005737">
    <property type="term" value="C:cytoplasm"/>
    <property type="evidence" value="ECO:0007669"/>
    <property type="project" value="TreeGrafter"/>
</dbReference>
<dbReference type="InterPro" id="IPR000719">
    <property type="entry name" value="Prot_kinase_dom"/>
</dbReference>
<dbReference type="Gene3D" id="3.30.200.20">
    <property type="entry name" value="Phosphorylase Kinase, domain 1"/>
    <property type="match status" value="1"/>
</dbReference>
<dbReference type="PANTHER" id="PTHR46485">
    <property type="entry name" value="LIM DOMAIN KINASE 1"/>
    <property type="match status" value="1"/>
</dbReference>
<evidence type="ECO:0000256" key="1">
    <source>
        <dbReference type="ARBA" id="ARBA00005843"/>
    </source>
</evidence>
<dbReference type="Pfam" id="PF07714">
    <property type="entry name" value="PK_Tyr_Ser-Thr"/>
    <property type="match status" value="1"/>
</dbReference>
<sequence length="299" mass="33591">MSAKEVGQFDPSDISDIESLTNRIEVKTYRALLKPTVSVMIKEFTGYDRNAFDQEVVLLKRLKHKNIVKHLGSTSLSAIGDGQQHVLEYPSKGSLRNHLIKSGSMSINTRVAIARDVASGMKHLNNSDIIHRGLSIDNILLREDDTAVISDLSSAYVIPNKAKKGKYGEIQDFPRVAPEVFSGNEYDTSSDVYSYGVVLAEIICHSPLEEVKVINYTPDKSIDTKTFEANIPKDKTSFELYDIAKRCLRFNASERPTFNEIVGYLSRIYQALPKEIERKEIEDTQDVSGIINKFNKLKA</sequence>
<dbReference type="PRINTS" id="PR00109">
    <property type="entry name" value="TYRKINASE"/>
</dbReference>
<accession>A0AA88L3N9</accession>
<comment type="similarity">
    <text evidence="1">Belongs to the protein kinase superfamily. TKL Ser/Thr protein kinase family.</text>
</comment>
<evidence type="ECO:0000256" key="4">
    <source>
        <dbReference type="ARBA" id="ARBA00022741"/>
    </source>
</evidence>
<dbReference type="Gene3D" id="1.10.510.10">
    <property type="entry name" value="Transferase(Phosphotransferase) domain 1"/>
    <property type="match status" value="1"/>
</dbReference>
<name>A0AA88L3N9_ARTSF</name>
<evidence type="ECO:0000256" key="2">
    <source>
        <dbReference type="ARBA" id="ARBA00022527"/>
    </source>
</evidence>
<keyword evidence="2" id="KW-0723">Serine/threonine-protein kinase</keyword>
<dbReference type="InterPro" id="IPR011009">
    <property type="entry name" value="Kinase-like_dom_sf"/>
</dbReference>
<evidence type="ECO:0000256" key="3">
    <source>
        <dbReference type="ARBA" id="ARBA00022679"/>
    </source>
</evidence>
<dbReference type="GO" id="GO:0030036">
    <property type="term" value="P:actin cytoskeleton organization"/>
    <property type="evidence" value="ECO:0007669"/>
    <property type="project" value="TreeGrafter"/>
</dbReference>
<evidence type="ECO:0000313" key="9">
    <source>
        <dbReference type="Proteomes" id="UP001187531"/>
    </source>
</evidence>
<evidence type="ECO:0000256" key="6">
    <source>
        <dbReference type="ARBA" id="ARBA00022840"/>
    </source>
</evidence>
<keyword evidence="4" id="KW-0547">Nucleotide-binding</keyword>
<evidence type="ECO:0000256" key="5">
    <source>
        <dbReference type="ARBA" id="ARBA00022777"/>
    </source>
</evidence>
<keyword evidence="6" id="KW-0067">ATP-binding</keyword>
<dbReference type="GO" id="GO:0004674">
    <property type="term" value="F:protein serine/threonine kinase activity"/>
    <property type="evidence" value="ECO:0007669"/>
    <property type="project" value="UniProtKB-KW"/>
</dbReference>
<evidence type="ECO:0000313" key="8">
    <source>
        <dbReference type="EMBL" id="KAK2706680.1"/>
    </source>
</evidence>
<organism evidence="8 9">
    <name type="scientific">Artemia franciscana</name>
    <name type="common">Brine shrimp</name>
    <name type="synonym">Artemia sanfranciscana</name>
    <dbReference type="NCBI Taxonomy" id="6661"/>
    <lineage>
        <taxon>Eukaryota</taxon>
        <taxon>Metazoa</taxon>
        <taxon>Ecdysozoa</taxon>
        <taxon>Arthropoda</taxon>
        <taxon>Crustacea</taxon>
        <taxon>Branchiopoda</taxon>
        <taxon>Anostraca</taxon>
        <taxon>Artemiidae</taxon>
        <taxon>Artemia</taxon>
    </lineage>
</organism>
<dbReference type="PANTHER" id="PTHR46485:SF5">
    <property type="entry name" value="CENTER DIVIDER, ISOFORM A"/>
    <property type="match status" value="1"/>
</dbReference>
<comment type="caution">
    <text evidence="8">The sequence shown here is derived from an EMBL/GenBank/DDBJ whole genome shotgun (WGS) entry which is preliminary data.</text>
</comment>
<dbReference type="EMBL" id="JAVRJZ010000019">
    <property type="protein sequence ID" value="KAK2706680.1"/>
    <property type="molecule type" value="Genomic_DNA"/>
</dbReference>
<feature type="domain" description="Protein kinase" evidence="7">
    <location>
        <begin position="1"/>
        <end position="272"/>
    </location>
</feature>
<keyword evidence="9" id="KW-1185">Reference proteome</keyword>
<protein>
    <recommendedName>
        <fullName evidence="7">Protein kinase domain-containing protein</fullName>
    </recommendedName>
</protein>